<dbReference type="VEuPathDB" id="FungiDB:TRIVIDRAFT_60528"/>
<reference evidence="2 3" key="1">
    <citation type="journal article" date="2011" name="Genome Biol.">
        <title>Comparative genome sequence analysis underscores mycoparasitism as the ancestral life style of Trichoderma.</title>
        <authorList>
            <person name="Kubicek C.P."/>
            <person name="Herrera-Estrella A."/>
            <person name="Seidl-Seiboth V."/>
            <person name="Martinez D.A."/>
            <person name="Druzhinina I.S."/>
            <person name="Thon M."/>
            <person name="Zeilinger S."/>
            <person name="Casas-Flores S."/>
            <person name="Horwitz B.A."/>
            <person name="Mukherjee P.K."/>
            <person name="Mukherjee M."/>
            <person name="Kredics L."/>
            <person name="Alcaraz L.D."/>
            <person name="Aerts A."/>
            <person name="Antal Z."/>
            <person name="Atanasova L."/>
            <person name="Cervantes-Badillo M.G."/>
            <person name="Challacombe J."/>
            <person name="Chertkov O."/>
            <person name="McCluskey K."/>
            <person name="Coulpier F."/>
            <person name="Deshpande N."/>
            <person name="von Doehren H."/>
            <person name="Ebbole D.J."/>
            <person name="Esquivel-Naranjo E.U."/>
            <person name="Fekete E."/>
            <person name="Flipphi M."/>
            <person name="Glaser F."/>
            <person name="Gomez-Rodriguez E.Y."/>
            <person name="Gruber S."/>
            <person name="Han C."/>
            <person name="Henrissat B."/>
            <person name="Hermosa R."/>
            <person name="Hernandez-Onate M."/>
            <person name="Karaffa L."/>
            <person name="Kosti I."/>
            <person name="Le Crom S."/>
            <person name="Lindquist E."/>
            <person name="Lucas S."/>
            <person name="Luebeck M."/>
            <person name="Luebeck P.S."/>
            <person name="Margeot A."/>
            <person name="Metz B."/>
            <person name="Misra M."/>
            <person name="Nevalainen H."/>
            <person name="Omann M."/>
            <person name="Packer N."/>
            <person name="Perrone G."/>
            <person name="Uresti-Rivera E.E."/>
            <person name="Salamov A."/>
            <person name="Schmoll M."/>
            <person name="Seiboth B."/>
            <person name="Shapiro H."/>
            <person name="Sukno S."/>
            <person name="Tamayo-Ramos J.A."/>
            <person name="Tisch D."/>
            <person name="Wiest A."/>
            <person name="Wilkinson H.H."/>
            <person name="Zhang M."/>
            <person name="Coutinho P.M."/>
            <person name="Kenerley C.M."/>
            <person name="Monte E."/>
            <person name="Baker S.E."/>
            <person name="Grigoriev I.V."/>
        </authorList>
    </citation>
    <scope>NUCLEOTIDE SEQUENCE [LARGE SCALE GENOMIC DNA]</scope>
    <source>
        <strain evidence="3">Gv29-8 / FGSC 10586</strain>
    </source>
</reference>
<organism evidence="2 3">
    <name type="scientific">Hypocrea virens (strain Gv29-8 / FGSC 10586)</name>
    <name type="common">Gliocladium virens</name>
    <name type="synonym">Trichoderma virens</name>
    <dbReference type="NCBI Taxonomy" id="413071"/>
    <lineage>
        <taxon>Eukaryota</taxon>
        <taxon>Fungi</taxon>
        <taxon>Dikarya</taxon>
        <taxon>Ascomycota</taxon>
        <taxon>Pezizomycotina</taxon>
        <taxon>Sordariomycetes</taxon>
        <taxon>Hypocreomycetidae</taxon>
        <taxon>Hypocreales</taxon>
        <taxon>Hypocreaceae</taxon>
        <taxon>Trichoderma</taxon>
    </lineage>
</organism>
<dbReference type="Proteomes" id="UP000007115">
    <property type="component" value="Unassembled WGS sequence"/>
</dbReference>
<evidence type="ECO:0000256" key="1">
    <source>
        <dbReference type="SAM" id="MobiDB-lite"/>
    </source>
</evidence>
<proteinExistence type="predicted"/>
<protein>
    <submittedName>
        <fullName evidence="2">Uncharacterized protein</fullName>
    </submittedName>
</protein>
<dbReference type="HOGENOM" id="CLU_2015578_0_0_1"/>
<dbReference type="OrthoDB" id="4896857at2759"/>
<evidence type="ECO:0000313" key="3">
    <source>
        <dbReference type="Proteomes" id="UP000007115"/>
    </source>
</evidence>
<evidence type="ECO:0000313" key="2">
    <source>
        <dbReference type="EMBL" id="EHK22627.1"/>
    </source>
</evidence>
<dbReference type="InParanoid" id="G9MRA3"/>
<feature type="region of interest" description="Disordered" evidence="1">
    <location>
        <begin position="101"/>
        <end position="124"/>
    </location>
</feature>
<keyword evidence="3" id="KW-1185">Reference proteome</keyword>
<accession>G9MRA3</accession>
<name>G9MRA3_HYPVG</name>
<dbReference type="OMA" id="DERMMHL"/>
<dbReference type="RefSeq" id="XP_013956841.1">
    <property type="nucleotide sequence ID" value="XM_014101366.1"/>
</dbReference>
<feature type="compositionally biased region" description="Polar residues" evidence="1">
    <location>
        <begin position="107"/>
        <end position="124"/>
    </location>
</feature>
<dbReference type="eggNOG" id="ENOG502RM33">
    <property type="taxonomic scope" value="Eukaryota"/>
</dbReference>
<sequence>MSSPTSSTASGRITDERMMHLRAESKLRQKLIQAIEKTAEQLQIVREQIDLLRNQRFEIDRQIMTYETRLRLRAEVQDNVDAKESEAEELREQLATAVHELEDYDETTQLKSKDLSSAASDEEY</sequence>
<dbReference type="GeneID" id="25796088"/>
<dbReference type="AlphaFoldDB" id="G9MRA3"/>
<comment type="caution">
    <text evidence="2">The sequence shown here is derived from an EMBL/GenBank/DDBJ whole genome shotgun (WGS) entry which is preliminary data.</text>
</comment>
<dbReference type="EMBL" id="ABDF02000006">
    <property type="protein sequence ID" value="EHK22627.1"/>
    <property type="molecule type" value="Genomic_DNA"/>
</dbReference>
<gene>
    <name evidence="2" type="ORF">TRIVIDRAFT_60528</name>
</gene>